<dbReference type="GO" id="GO:0005634">
    <property type="term" value="C:nucleus"/>
    <property type="evidence" value="ECO:0007669"/>
    <property type="project" value="UniProtKB-SubCell"/>
</dbReference>
<evidence type="ECO:0000256" key="6">
    <source>
        <dbReference type="ARBA" id="ARBA00023125"/>
    </source>
</evidence>
<gene>
    <name evidence="11" type="ORF">NEMVEDRAFT_v1g118928</name>
</gene>
<dbReference type="InterPro" id="IPR036236">
    <property type="entry name" value="Znf_C2H2_sf"/>
</dbReference>
<evidence type="ECO:0000256" key="9">
    <source>
        <dbReference type="SAM" id="MobiDB-lite"/>
    </source>
</evidence>
<dbReference type="PANTHER" id="PTHR24404:SF114">
    <property type="entry name" value="KLUMPFUSS, ISOFORM B-RELATED"/>
    <property type="match status" value="1"/>
</dbReference>
<dbReference type="PANTHER" id="PTHR24404">
    <property type="entry name" value="ZINC FINGER PROTEIN"/>
    <property type="match status" value="1"/>
</dbReference>
<evidence type="ECO:0000256" key="7">
    <source>
        <dbReference type="ARBA" id="ARBA00023242"/>
    </source>
</evidence>
<keyword evidence="3" id="KW-0677">Repeat</keyword>
<dbReference type="InParanoid" id="A7SHX0"/>
<reference evidence="11 12" key="1">
    <citation type="journal article" date="2007" name="Science">
        <title>Sea anemone genome reveals ancestral eumetazoan gene repertoire and genomic organization.</title>
        <authorList>
            <person name="Putnam N.H."/>
            <person name="Srivastava M."/>
            <person name="Hellsten U."/>
            <person name="Dirks B."/>
            <person name="Chapman J."/>
            <person name="Salamov A."/>
            <person name="Terry A."/>
            <person name="Shapiro H."/>
            <person name="Lindquist E."/>
            <person name="Kapitonov V.V."/>
            <person name="Jurka J."/>
            <person name="Genikhovich G."/>
            <person name="Grigoriev I.V."/>
            <person name="Lucas S.M."/>
            <person name="Steele R.E."/>
            <person name="Finnerty J.R."/>
            <person name="Technau U."/>
            <person name="Martindale M.Q."/>
            <person name="Rokhsar D.S."/>
        </authorList>
    </citation>
    <scope>NUCLEOTIDE SEQUENCE [LARGE SCALE GENOMIC DNA]</scope>
    <source>
        <strain evidence="12">CH2 X CH6</strain>
    </source>
</reference>
<dbReference type="InterPro" id="IPR013087">
    <property type="entry name" value="Znf_C2H2_type"/>
</dbReference>
<organism evidence="11 12">
    <name type="scientific">Nematostella vectensis</name>
    <name type="common">Starlet sea anemone</name>
    <dbReference type="NCBI Taxonomy" id="45351"/>
    <lineage>
        <taxon>Eukaryota</taxon>
        <taxon>Metazoa</taxon>
        <taxon>Cnidaria</taxon>
        <taxon>Anthozoa</taxon>
        <taxon>Hexacorallia</taxon>
        <taxon>Actiniaria</taxon>
        <taxon>Edwardsiidae</taxon>
        <taxon>Nematostella</taxon>
    </lineage>
</organism>
<dbReference type="Proteomes" id="UP000001593">
    <property type="component" value="Unassembled WGS sequence"/>
</dbReference>
<dbReference type="EMBL" id="DS469663">
    <property type="protein sequence ID" value="EDO36700.1"/>
    <property type="molecule type" value="Genomic_DNA"/>
</dbReference>
<keyword evidence="4 8" id="KW-0863">Zinc-finger</keyword>
<feature type="domain" description="C2H2-type" evidence="10">
    <location>
        <begin position="188"/>
        <end position="216"/>
    </location>
</feature>
<feature type="domain" description="C2H2-type" evidence="10">
    <location>
        <begin position="228"/>
        <end position="253"/>
    </location>
</feature>
<dbReference type="Pfam" id="PF00096">
    <property type="entry name" value="zf-C2H2"/>
    <property type="match status" value="4"/>
</dbReference>
<feature type="domain" description="C2H2-type" evidence="10">
    <location>
        <begin position="38"/>
        <end position="65"/>
    </location>
</feature>
<keyword evidence="6" id="KW-0238">DNA-binding</keyword>
<dbReference type="Gene3D" id="3.30.160.60">
    <property type="entry name" value="Classic Zinc Finger"/>
    <property type="match status" value="6"/>
</dbReference>
<dbReference type="PROSITE" id="PS50157">
    <property type="entry name" value="ZINC_FINGER_C2H2_2"/>
    <property type="match status" value="6"/>
</dbReference>
<keyword evidence="12" id="KW-1185">Reference proteome</keyword>
<evidence type="ECO:0000256" key="2">
    <source>
        <dbReference type="ARBA" id="ARBA00022723"/>
    </source>
</evidence>
<comment type="subcellular location">
    <subcellularLocation>
        <location evidence="1">Nucleus</location>
    </subcellularLocation>
</comment>
<dbReference type="HOGENOM" id="CLU_904836_0_0_1"/>
<feature type="region of interest" description="Disordered" evidence="9">
    <location>
        <begin position="152"/>
        <end position="178"/>
    </location>
</feature>
<evidence type="ECO:0000256" key="3">
    <source>
        <dbReference type="ARBA" id="ARBA00022737"/>
    </source>
</evidence>
<dbReference type="PROSITE" id="PS00028">
    <property type="entry name" value="ZINC_FINGER_C2H2_1"/>
    <property type="match status" value="6"/>
</dbReference>
<keyword evidence="5" id="KW-0862">Zinc</keyword>
<dbReference type="GO" id="GO:0008270">
    <property type="term" value="F:zinc ion binding"/>
    <property type="evidence" value="ECO:0007669"/>
    <property type="project" value="UniProtKB-KW"/>
</dbReference>
<evidence type="ECO:0000256" key="5">
    <source>
        <dbReference type="ARBA" id="ARBA00022833"/>
    </source>
</evidence>
<evidence type="ECO:0000313" key="12">
    <source>
        <dbReference type="Proteomes" id="UP000001593"/>
    </source>
</evidence>
<feature type="domain" description="C2H2-type" evidence="10">
    <location>
        <begin position="96"/>
        <end position="124"/>
    </location>
</feature>
<proteinExistence type="predicted"/>
<evidence type="ECO:0000256" key="4">
    <source>
        <dbReference type="ARBA" id="ARBA00022771"/>
    </source>
</evidence>
<feature type="non-terminal residue" evidence="11">
    <location>
        <position position="308"/>
    </location>
</feature>
<accession>A7SHX0</accession>
<dbReference type="InterPro" id="IPR050589">
    <property type="entry name" value="Ikaros_C2H2-ZF"/>
</dbReference>
<dbReference type="AlphaFoldDB" id="A7SHX0"/>
<feature type="domain" description="C2H2-type" evidence="10">
    <location>
        <begin position="133"/>
        <end position="161"/>
    </location>
</feature>
<dbReference type="GO" id="GO:0003677">
    <property type="term" value="F:DNA binding"/>
    <property type="evidence" value="ECO:0007669"/>
    <property type="project" value="UniProtKB-KW"/>
</dbReference>
<name>A7SHX0_NEMVE</name>
<protein>
    <recommendedName>
        <fullName evidence="10">C2H2-type domain-containing protein</fullName>
    </recommendedName>
</protein>
<feature type="domain" description="C2H2-type" evidence="10">
    <location>
        <begin position="10"/>
        <end position="38"/>
    </location>
</feature>
<evidence type="ECO:0000256" key="1">
    <source>
        <dbReference type="ARBA" id="ARBA00004123"/>
    </source>
</evidence>
<sequence>MHYNGEKRPFKCDKCWWSFKNPSGLREHIKAVHNSEKFKCDYCEKDFKYAKSLKQHIEVHCDPKRVKCNYCCIDLPSTSKLANRVVKRHRGEHKPEKCDHCGRSFFKPGVLQRHIKTIHSGDKPEWQSNEKLFKCDKCDKDFKTERSVRRHKRTVHNKSCPKPAVSTQGIQTTHDDEKPERHTTEKLFDCCYCNKNFTAARSVRRHIRAVHKESRSSPENKKSEKKSLECLRCGECFWILSKLKLHEQIVHRGYPFAFRGCGNGFLKQDDVTHHLNERKELSRYYRCKNCGLLLFRSLAQKRLFERVH</sequence>
<evidence type="ECO:0000256" key="8">
    <source>
        <dbReference type="PROSITE-ProRule" id="PRU00042"/>
    </source>
</evidence>
<evidence type="ECO:0000313" key="11">
    <source>
        <dbReference type="EMBL" id="EDO36700.1"/>
    </source>
</evidence>
<dbReference type="SMART" id="SM00355">
    <property type="entry name" value="ZnF_C2H2"/>
    <property type="match status" value="6"/>
</dbReference>
<keyword evidence="7" id="KW-0539">Nucleus</keyword>
<evidence type="ECO:0000259" key="10">
    <source>
        <dbReference type="PROSITE" id="PS50157"/>
    </source>
</evidence>
<dbReference type="eggNOG" id="KOG1721">
    <property type="taxonomic scope" value="Eukaryota"/>
</dbReference>
<dbReference type="SUPFAM" id="SSF57667">
    <property type="entry name" value="beta-beta-alpha zinc fingers"/>
    <property type="match status" value="4"/>
</dbReference>
<dbReference type="PhylomeDB" id="A7SHX0"/>
<keyword evidence="2" id="KW-0479">Metal-binding</keyword>